<accession>W0HPR1</accession>
<sequence length="369" mass="38810">MRDPSPRRNGTAAGLRRLCLETGFTLLPIGLALLMAGLLLWLMGVDPLSYYGFILRKGLLAPSGWQASLTRMGPLLLIAASLMVAFSAGLWNLGGDGQFMLGAVFASAIAPALLSHGVPLGITLFLALLAGALAGVLWGLLPVALKIWRNINEIITSLMMSFLGVSLANVLVKLLLADPATTVPQTRNLPWEQRLPMLFGGPVSSGLLLSLLAVLLTHAVINHTAFGLRIRVMGANPRAAIHAGLPVGALTLAVFALSAGLAGLAEAVEIIGIQGNVRADWNPAYSLVVVPLVFLAQFNGFGSIALVFVFSVLSIGSESAARRMGVPNHFTLLTVALLLIVPGLTRLAVARLRQALRHRALRNTTQGGA</sequence>
<feature type="transmembrane region" description="Helical" evidence="6">
    <location>
        <begin position="285"/>
        <end position="310"/>
    </location>
</feature>
<feature type="transmembrane region" description="Helical" evidence="6">
    <location>
        <begin position="125"/>
        <end position="148"/>
    </location>
</feature>
<evidence type="ECO:0000256" key="2">
    <source>
        <dbReference type="ARBA" id="ARBA00022475"/>
    </source>
</evidence>
<dbReference type="PANTHER" id="PTHR47089">
    <property type="entry name" value="ABC TRANSPORTER, PERMEASE PROTEIN"/>
    <property type="match status" value="1"/>
</dbReference>
<protein>
    <submittedName>
        <fullName evidence="7">ABC transporter, permease protein</fullName>
    </submittedName>
</protein>
<dbReference type="CDD" id="cd06580">
    <property type="entry name" value="TM_PBP1_transp_TpRbsC_like"/>
    <property type="match status" value="1"/>
</dbReference>
<name>W0HPR1_9GAMM</name>
<evidence type="ECO:0000313" key="8">
    <source>
        <dbReference type="Proteomes" id="UP000019025"/>
    </source>
</evidence>
<feature type="transmembrane region" description="Helical" evidence="6">
    <location>
        <begin position="197"/>
        <end position="221"/>
    </location>
</feature>
<organism evidence="7 8">
    <name type="scientific">Candidatus Sodalis pierantonii str. SOPE</name>
    <dbReference type="NCBI Taxonomy" id="2342"/>
    <lineage>
        <taxon>Bacteria</taxon>
        <taxon>Pseudomonadati</taxon>
        <taxon>Pseudomonadota</taxon>
        <taxon>Gammaproteobacteria</taxon>
        <taxon>Enterobacterales</taxon>
        <taxon>Bruguierivoracaceae</taxon>
        <taxon>Sodalis</taxon>
    </lineage>
</organism>
<dbReference type="Pfam" id="PF02653">
    <property type="entry name" value="BPD_transp_2"/>
    <property type="match status" value="1"/>
</dbReference>
<dbReference type="Proteomes" id="UP000019025">
    <property type="component" value="Chromosome"/>
</dbReference>
<proteinExistence type="predicted"/>
<dbReference type="HOGENOM" id="CLU_040769_0_0_6"/>
<feature type="transmembrane region" description="Helical" evidence="6">
    <location>
        <begin position="241"/>
        <end position="264"/>
    </location>
</feature>
<feature type="transmembrane region" description="Helical" evidence="6">
    <location>
        <begin position="154"/>
        <end position="176"/>
    </location>
</feature>
<keyword evidence="3 6" id="KW-0812">Transmembrane</keyword>
<evidence type="ECO:0000256" key="5">
    <source>
        <dbReference type="ARBA" id="ARBA00023136"/>
    </source>
</evidence>
<feature type="transmembrane region" description="Helical" evidence="6">
    <location>
        <begin position="26"/>
        <end position="53"/>
    </location>
</feature>
<keyword evidence="4 6" id="KW-1133">Transmembrane helix</keyword>
<dbReference type="InterPro" id="IPR001851">
    <property type="entry name" value="ABC_transp_permease"/>
</dbReference>
<evidence type="ECO:0000256" key="6">
    <source>
        <dbReference type="SAM" id="Phobius"/>
    </source>
</evidence>
<reference evidence="7 8" key="1">
    <citation type="journal article" date="2014" name="Genome Biol. Evol.">
        <title>Genome degeneration and adaptation in a nascent stage of symbiosis.</title>
        <authorList>
            <person name="Oakeson K.F."/>
            <person name="Gil R."/>
            <person name="Clayton A.L."/>
            <person name="Dunn D.M."/>
            <person name="von Niederhausern A.C."/>
            <person name="Hamil C."/>
            <person name="Aoyagi A."/>
            <person name="Duval B."/>
            <person name="Baca A."/>
            <person name="Silva F.J."/>
            <person name="Vallier A."/>
            <person name="Jackson D.G."/>
            <person name="Latorre A."/>
            <person name="Weiss R.B."/>
            <person name="Heddi A."/>
            <person name="Moya A."/>
            <person name="Dale C."/>
        </authorList>
    </citation>
    <scope>NUCLEOTIDE SEQUENCE [LARGE SCALE GENOMIC DNA]</scope>
    <source>
        <strain evidence="8">none</strain>
    </source>
</reference>
<dbReference type="KEGG" id="pes:SOPEG_2939"/>
<dbReference type="AlphaFoldDB" id="W0HPR1"/>
<evidence type="ECO:0000256" key="3">
    <source>
        <dbReference type="ARBA" id="ARBA00022692"/>
    </source>
</evidence>
<evidence type="ECO:0000313" key="7">
    <source>
        <dbReference type="EMBL" id="AHF74457.1"/>
    </source>
</evidence>
<evidence type="ECO:0000256" key="4">
    <source>
        <dbReference type="ARBA" id="ARBA00022989"/>
    </source>
</evidence>
<feature type="transmembrane region" description="Helical" evidence="6">
    <location>
        <begin position="74"/>
        <end position="93"/>
    </location>
</feature>
<comment type="subcellular location">
    <subcellularLocation>
        <location evidence="1">Cell inner membrane</location>
        <topology evidence="1">Multi-pass membrane protein</topology>
    </subcellularLocation>
</comment>
<evidence type="ECO:0000256" key="1">
    <source>
        <dbReference type="ARBA" id="ARBA00004429"/>
    </source>
</evidence>
<gene>
    <name evidence="7" type="primary">yufP</name>
    <name evidence="7" type="ORF">SOPEG_2939</name>
</gene>
<dbReference type="RefSeq" id="WP_025246074.1">
    <property type="nucleotide sequence ID" value="NZ_CP006568.1"/>
</dbReference>
<keyword evidence="8" id="KW-1185">Reference proteome</keyword>
<keyword evidence="5 6" id="KW-0472">Membrane</keyword>
<dbReference type="PATRIC" id="fig|2342.5.peg.3172"/>
<dbReference type="STRING" id="2342.SOPEG_2939"/>
<dbReference type="eggNOG" id="COG4603">
    <property type="taxonomic scope" value="Bacteria"/>
</dbReference>
<dbReference type="GO" id="GO:0005886">
    <property type="term" value="C:plasma membrane"/>
    <property type="evidence" value="ECO:0007669"/>
    <property type="project" value="UniProtKB-SubCell"/>
</dbReference>
<keyword evidence="2" id="KW-1003">Cell membrane</keyword>
<dbReference type="GO" id="GO:0022857">
    <property type="term" value="F:transmembrane transporter activity"/>
    <property type="evidence" value="ECO:0007669"/>
    <property type="project" value="InterPro"/>
</dbReference>
<feature type="transmembrane region" description="Helical" evidence="6">
    <location>
        <begin position="330"/>
        <end position="349"/>
    </location>
</feature>
<dbReference type="PANTHER" id="PTHR47089:SF1">
    <property type="entry name" value="GUANOSINE ABC TRANSPORTER PERMEASE PROTEIN NUPP"/>
    <property type="match status" value="1"/>
</dbReference>
<dbReference type="EMBL" id="CP006568">
    <property type="protein sequence ID" value="AHF74457.1"/>
    <property type="molecule type" value="Genomic_DNA"/>
</dbReference>
<feature type="transmembrane region" description="Helical" evidence="6">
    <location>
        <begin position="99"/>
        <end position="118"/>
    </location>
</feature>